<feature type="coiled-coil region" evidence="3">
    <location>
        <begin position="202"/>
        <end position="374"/>
    </location>
</feature>
<evidence type="ECO:0000256" key="2">
    <source>
        <dbReference type="ARBA" id="ARBA00023054"/>
    </source>
</evidence>
<keyword evidence="6" id="KW-1185">Reference proteome</keyword>
<evidence type="ECO:0000313" key="6">
    <source>
        <dbReference type="Proteomes" id="UP000593565"/>
    </source>
</evidence>
<protein>
    <submittedName>
        <fullName evidence="5">Uncharacterized protein</fullName>
    </submittedName>
</protein>
<evidence type="ECO:0000256" key="3">
    <source>
        <dbReference type="SAM" id="Coils"/>
    </source>
</evidence>
<organism evidence="5 6">
    <name type="scientific">Ameiurus melas</name>
    <name type="common">Black bullhead</name>
    <name type="synonym">Silurus melas</name>
    <dbReference type="NCBI Taxonomy" id="219545"/>
    <lineage>
        <taxon>Eukaryota</taxon>
        <taxon>Metazoa</taxon>
        <taxon>Chordata</taxon>
        <taxon>Craniata</taxon>
        <taxon>Vertebrata</taxon>
        <taxon>Euteleostomi</taxon>
        <taxon>Actinopterygii</taxon>
        <taxon>Neopterygii</taxon>
        <taxon>Teleostei</taxon>
        <taxon>Ostariophysi</taxon>
        <taxon>Siluriformes</taxon>
        <taxon>Ictaluridae</taxon>
        <taxon>Ameiurus</taxon>
    </lineage>
</organism>
<dbReference type="EMBL" id="JAAGNN010000002">
    <property type="protein sequence ID" value="KAF4092868.1"/>
    <property type="molecule type" value="Genomic_DNA"/>
</dbReference>
<dbReference type="AlphaFoldDB" id="A0A7J6BGG2"/>
<name>A0A7J6BGG2_AMEME</name>
<dbReference type="Proteomes" id="UP000593565">
    <property type="component" value="Unassembled WGS sequence"/>
</dbReference>
<comment type="similarity">
    <text evidence="1">Belongs to the LRRFIP family.</text>
</comment>
<dbReference type="PANTHER" id="PTHR19212">
    <property type="entry name" value="LEUCINE RICH REPEAT IN FLII INTERACTING PROTEIN"/>
    <property type="match status" value="1"/>
</dbReference>
<evidence type="ECO:0000256" key="1">
    <source>
        <dbReference type="ARBA" id="ARBA00008275"/>
    </source>
</evidence>
<evidence type="ECO:0000313" key="5">
    <source>
        <dbReference type="EMBL" id="KAF4092868.1"/>
    </source>
</evidence>
<dbReference type="Pfam" id="PF09738">
    <property type="entry name" value="LRRFIP"/>
    <property type="match status" value="1"/>
</dbReference>
<reference evidence="5 6" key="1">
    <citation type="submission" date="2020-02" db="EMBL/GenBank/DDBJ databases">
        <title>A chromosome-scale genome assembly of the black bullhead catfish (Ameiurus melas).</title>
        <authorList>
            <person name="Wen M."/>
            <person name="Zham M."/>
            <person name="Cabau C."/>
            <person name="Klopp C."/>
            <person name="Donnadieu C."/>
            <person name="Roques C."/>
            <person name="Bouchez O."/>
            <person name="Lampietro C."/>
            <person name="Jouanno E."/>
            <person name="Herpin A."/>
            <person name="Louis A."/>
            <person name="Berthelot C."/>
            <person name="Parey E."/>
            <person name="Roest-Crollius H."/>
            <person name="Braasch I."/>
            <person name="Postlethwait J."/>
            <person name="Robinson-Rechavi M."/>
            <person name="Echchiki A."/>
            <person name="Begum T."/>
            <person name="Montfort J."/>
            <person name="Schartl M."/>
            <person name="Bobe J."/>
            <person name="Guiguen Y."/>
        </authorList>
    </citation>
    <scope>NUCLEOTIDE SEQUENCE [LARGE SCALE GENOMIC DNA]</scope>
    <source>
        <strain evidence="5">M_S1</strain>
        <tissue evidence="5">Blood</tissue>
    </source>
</reference>
<comment type="caution">
    <text evidence="5">The sequence shown here is derived from an EMBL/GenBank/DDBJ whole genome shotgun (WGS) entry which is preliminary data.</text>
</comment>
<dbReference type="Gene3D" id="1.20.5.4090">
    <property type="match status" value="4"/>
</dbReference>
<proteinExistence type="inferred from homology"/>
<gene>
    <name evidence="5" type="ORF">AMELA_G00025280</name>
</gene>
<keyword evidence="2 3" id="KW-0175">Coiled coil</keyword>
<evidence type="ECO:0000256" key="4">
    <source>
        <dbReference type="SAM" id="MobiDB-lite"/>
    </source>
</evidence>
<dbReference type="GO" id="GO:0000981">
    <property type="term" value="F:DNA-binding transcription factor activity, RNA polymerase II-specific"/>
    <property type="evidence" value="ECO:0007669"/>
    <property type="project" value="TreeGrafter"/>
</dbReference>
<dbReference type="PANTHER" id="PTHR19212:SF5">
    <property type="entry name" value="LEUCINE-RICH REPEAT FLIGHTLESS-INTERACTING PROTEIN 1"/>
    <property type="match status" value="1"/>
</dbReference>
<sequence>MKTFLSTFGAGVVDVPLRPLLYMTGAAAMAAAINCYVKRGYQEKTTPENEVTAGDPVCEKAMELANIQPTEVPQDQVMNAAAEAEEKIQKLVVSNTQLEDRVRELEQLLCEARRDCDMKSKVSLAEAEEKHQKAVETIDELEVEKSNLNIQVEMLRGSVQDMVVLLHVIERQSDQLKNEFQMKEDYMKKSVTQTVELLKFSLAEAEEKHQEAVETIDQLEVEKSNLKHQVEELQGTVLDMGKVLTEIERECEKLINVSRAEADEKHQKAVETIAQLEVEKSELKHQVEGLQGRVQEMETVLHKTYRWSSDLMNDVERERETHSILKSEYDEMKETLMDKEELLKVCLAEAEEKHQKAVETIDQLEMEKSDLRNQKHGIPLGSKKAVRTGMDPQKNQHDGGMRGENKRKETNNVM</sequence>
<feature type="compositionally biased region" description="Basic and acidic residues" evidence="4">
    <location>
        <begin position="394"/>
        <end position="414"/>
    </location>
</feature>
<feature type="coiled-coil region" evidence="3">
    <location>
        <begin position="81"/>
        <end position="158"/>
    </location>
</feature>
<dbReference type="GO" id="GO:0000978">
    <property type="term" value="F:RNA polymerase II cis-regulatory region sequence-specific DNA binding"/>
    <property type="evidence" value="ECO:0007669"/>
    <property type="project" value="TreeGrafter"/>
</dbReference>
<feature type="region of interest" description="Disordered" evidence="4">
    <location>
        <begin position="374"/>
        <end position="414"/>
    </location>
</feature>
<accession>A0A7J6BGG2</accession>
<dbReference type="InterPro" id="IPR019139">
    <property type="entry name" value="LRRFIP1/2"/>
</dbReference>